<dbReference type="CDD" id="cd04301">
    <property type="entry name" value="NAT_SF"/>
    <property type="match status" value="1"/>
</dbReference>
<name>A0A1I4X463_9GAMM</name>
<evidence type="ECO:0000313" key="4">
    <source>
        <dbReference type="EMBL" id="SFN20120.1"/>
    </source>
</evidence>
<reference evidence="4 5" key="1">
    <citation type="submission" date="2016-10" db="EMBL/GenBank/DDBJ databases">
        <authorList>
            <person name="de Groot N.N."/>
        </authorList>
    </citation>
    <scope>NUCLEOTIDE SEQUENCE [LARGE SCALE GENOMIC DNA]</scope>
    <source>
        <strain evidence="4 5">CGMCC 1.7659</strain>
    </source>
</reference>
<dbReference type="GO" id="GO:0016747">
    <property type="term" value="F:acyltransferase activity, transferring groups other than amino-acyl groups"/>
    <property type="evidence" value="ECO:0007669"/>
    <property type="project" value="InterPro"/>
</dbReference>
<dbReference type="InterPro" id="IPR000182">
    <property type="entry name" value="GNAT_dom"/>
</dbReference>
<dbReference type="InterPro" id="IPR050832">
    <property type="entry name" value="Bact_Acetyltransf"/>
</dbReference>
<dbReference type="InterPro" id="IPR016181">
    <property type="entry name" value="Acyl_CoA_acyltransferase"/>
</dbReference>
<feature type="domain" description="N-acetyltransferase" evidence="3">
    <location>
        <begin position="11"/>
        <end position="152"/>
    </location>
</feature>
<organism evidence="4 5">
    <name type="scientific">Dokdonella immobilis</name>
    <dbReference type="NCBI Taxonomy" id="578942"/>
    <lineage>
        <taxon>Bacteria</taxon>
        <taxon>Pseudomonadati</taxon>
        <taxon>Pseudomonadota</taxon>
        <taxon>Gammaproteobacteria</taxon>
        <taxon>Lysobacterales</taxon>
        <taxon>Rhodanobacteraceae</taxon>
        <taxon>Dokdonella</taxon>
    </lineage>
</organism>
<dbReference type="EMBL" id="FOVF01000007">
    <property type="protein sequence ID" value="SFN20120.1"/>
    <property type="molecule type" value="Genomic_DNA"/>
</dbReference>
<dbReference type="AlphaFoldDB" id="A0A1I4X463"/>
<keyword evidence="1 4" id="KW-0808">Transferase</keyword>
<keyword evidence="5" id="KW-1185">Reference proteome</keyword>
<dbReference type="Gene3D" id="3.40.630.30">
    <property type="match status" value="1"/>
</dbReference>
<dbReference type="PROSITE" id="PS51186">
    <property type="entry name" value="GNAT"/>
    <property type="match status" value="1"/>
</dbReference>
<protein>
    <submittedName>
        <fullName evidence="4">L-amino acid N-acyltransferase YncA</fullName>
    </submittedName>
</protein>
<sequence length="152" mass="16682">MPDAAAGRGEVTIRTARETDAAQIAELATQLGYPATEPDMRDRLRRIHTRTEGSVIVAELGDGQVCGWIMVVSVTSLTSAARAEVAGLVVDRLMRGMGIGSLLLQAAVNWARIQGYAEIRVHSNTVRERAHQFYEREGFSRIKTQVLFGKKT</sequence>
<accession>A0A1I4X463</accession>
<dbReference type="STRING" id="578942.SAMN05216289_10787"/>
<dbReference type="Pfam" id="PF00583">
    <property type="entry name" value="Acetyltransf_1"/>
    <property type="match status" value="1"/>
</dbReference>
<dbReference type="Proteomes" id="UP000198575">
    <property type="component" value="Unassembled WGS sequence"/>
</dbReference>
<evidence type="ECO:0000256" key="2">
    <source>
        <dbReference type="ARBA" id="ARBA00023315"/>
    </source>
</evidence>
<keyword evidence="2 4" id="KW-0012">Acyltransferase</keyword>
<evidence type="ECO:0000256" key="1">
    <source>
        <dbReference type="ARBA" id="ARBA00022679"/>
    </source>
</evidence>
<dbReference type="PANTHER" id="PTHR43877:SF2">
    <property type="entry name" value="AMINOALKYLPHOSPHONATE N-ACETYLTRANSFERASE-RELATED"/>
    <property type="match status" value="1"/>
</dbReference>
<gene>
    <name evidence="4" type="ORF">SAMN05216289_10787</name>
</gene>
<dbReference type="SUPFAM" id="SSF55729">
    <property type="entry name" value="Acyl-CoA N-acyltransferases (Nat)"/>
    <property type="match status" value="1"/>
</dbReference>
<evidence type="ECO:0000259" key="3">
    <source>
        <dbReference type="PROSITE" id="PS51186"/>
    </source>
</evidence>
<evidence type="ECO:0000313" key="5">
    <source>
        <dbReference type="Proteomes" id="UP000198575"/>
    </source>
</evidence>
<dbReference type="PANTHER" id="PTHR43877">
    <property type="entry name" value="AMINOALKYLPHOSPHONATE N-ACETYLTRANSFERASE-RELATED-RELATED"/>
    <property type="match status" value="1"/>
</dbReference>
<proteinExistence type="predicted"/>